<sequence length="225" mass="27485">MWAKYRSIINASNIELMSSHKIKKIFKGEETEAREWYIHRIVSQWFSEQEENLSRDTMDKLKKIIKKTKMQLNELEKHEMIKIEERIFSTERTLKILDTYHELLPNEVVVARFNMAYLYAMDKEEITLRISKKKQFWTEEDILRERYSGSLLISNKRFIIELNKKIKEIKFEDIESYRHKEHGFEFFMEDETFILRTHDQKTLNNTIDLIFRKKAKHVIEKRKDS</sequence>
<evidence type="ECO:0000313" key="2">
    <source>
        <dbReference type="Proteomes" id="UP000291072"/>
    </source>
</evidence>
<dbReference type="EMBL" id="PSZP01000006">
    <property type="protein sequence ID" value="TCG11501.1"/>
    <property type="molecule type" value="Genomic_DNA"/>
</dbReference>
<proteinExistence type="predicted"/>
<comment type="caution">
    <text evidence="1">The sequence shown here is derived from an EMBL/GenBank/DDBJ whole genome shotgun (WGS) entry which is preliminary data.</text>
</comment>
<dbReference type="AlphaFoldDB" id="A0A4R0XWX6"/>
<evidence type="ECO:0000313" key="1">
    <source>
        <dbReference type="EMBL" id="TCG11501.1"/>
    </source>
</evidence>
<protein>
    <submittedName>
        <fullName evidence="1">Uncharacterized protein</fullName>
    </submittedName>
</protein>
<keyword evidence="2" id="KW-1185">Reference proteome</keyword>
<name>A0A4R0XWX6_9MOLU</name>
<dbReference type="Proteomes" id="UP000291072">
    <property type="component" value="Unassembled WGS sequence"/>
</dbReference>
<gene>
    <name evidence="1" type="ORF">C4B25_01390</name>
</gene>
<reference evidence="1 2" key="1">
    <citation type="submission" date="2018-02" db="EMBL/GenBank/DDBJ databases">
        <title>Mycoplasma marinum and Mycoplasma todarodis sp. nov., moderately halophilic and psychrotolerant mycoplasmas isolated from cephalopods.</title>
        <authorList>
            <person name="Viver T."/>
        </authorList>
    </citation>
    <scope>NUCLEOTIDE SEQUENCE [LARGE SCALE GENOMIC DNA]</scope>
    <source>
        <strain evidence="1 2">5H</strain>
    </source>
</reference>
<organism evidence="1 2">
    <name type="scientific">Mycoplasma todarodis</name>
    <dbReference type="NCBI Taxonomy" id="1937191"/>
    <lineage>
        <taxon>Bacteria</taxon>
        <taxon>Bacillati</taxon>
        <taxon>Mycoplasmatota</taxon>
        <taxon>Mollicutes</taxon>
        <taxon>Mycoplasmataceae</taxon>
        <taxon>Mycoplasma</taxon>
    </lineage>
</organism>
<accession>A0A4R0XWX6</accession>